<evidence type="ECO:0000256" key="3">
    <source>
        <dbReference type="ARBA" id="ARBA00023136"/>
    </source>
</evidence>
<evidence type="ECO:0000259" key="7">
    <source>
        <dbReference type="Pfam" id="PF13505"/>
    </source>
</evidence>
<keyword evidence="2 6" id="KW-0732">Signal</keyword>
<evidence type="ECO:0000313" key="9">
    <source>
        <dbReference type="Proteomes" id="UP001596060"/>
    </source>
</evidence>
<comment type="subcellular location">
    <subcellularLocation>
        <location evidence="1">Cell outer membrane</location>
    </subcellularLocation>
</comment>
<keyword evidence="3" id="KW-0472">Membrane</keyword>
<evidence type="ECO:0000256" key="5">
    <source>
        <dbReference type="ARBA" id="ARBA00038306"/>
    </source>
</evidence>
<reference evidence="9" key="1">
    <citation type="journal article" date="2019" name="Int. J. Syst. Evol. Microbiol.">
        <title>The Global Catalogue of Microorganisms (GCM) 10K type strain sequencing project: providing services to taxonomists for standard genome sequencing and annotation.</title>
        <authorList>
            <consortium name="The Broad Institute Genomics Platform"/>
            <consortium name="The Broad Institute Genome Sequencing Center for Infectious Disease"/>
            <person name="Wu L."/>
            <person name="Ma J."/>
        </authorList>
    </citation>
    <scope>NUCLEOTIDE SEQUENCE [LARGE SCALE GENOMIC DNA]</scope>
    <source>
        <strain evidence="9">CCUG 43117</strain>
    </source>
</reference>
<gene>
    <name evidence="8" type="ORF">ACFPN9_20005</name>
</gene>
<dbReference type="Pfam" id="PF13505">
    <property type="entry name" value="OMP_b-brl"/>
    <property type="match status" value="1"/>
</dbReference>
<dbReference type="Proteomes" id="UP001596060">
    <property type="component" value="Unassembled WGS sequence"/>
</dbReference>
<dbReference type="Gene3D" id="2.40.160.20">
    <property type="match status" value="1"/>
</dbReference>
<organism evidence="8 9">
    <name type="scientific">Bosea massiliensis</name>
    <dbReference type="NCBI Taxonomy" id="151419"/>
    <lineage>
        <taxon>Bacteria</taxon>
        <taxon>Pseudomonadati</taxon>
        <taxon>Pseudomonadota</taxon>
        <taxon>Alphaproteobacteria</taxon>
        <taxon>Hyphomicrobiales</taxon>
        <taxon>Boseaceae</taxon>
        <taxon>Bosea</taxon>
    </lineage>
</organism>
<dbReference type="PANTHER" id="PTHR34001:SF3">
    <property type="entry name" value="BLL7405 PROTEIN"/>
    <property type="match status" value="1"/>
</dbReference>
<dbReference type="RefSeq" id="WP_377817464.1">
    <property type="nucleotide sequence ID" value="NZ_JBHSLU010000063.1"/>
</dbReference>
<comment type="similarity">
    <text evidence="5">Belongs to the Omp25/RopB family.</text>
</comment>
<sequence>MIKRIAFAAIAIFSASIAHASDLPYNSSFAPAGAAPIAAVPNSWTGFYIGGNIGAIGGTKDGSTFTGTSDGNFSDGFSGNRVTNSTKAGALFGPVVGYNYQISPSFVLGAEADYNWANAERRSSFSNTIDIFTGVATYNVTANTRSQLDSFGTLRARVGYLVTPNFMLYGTGGLAFGSIKQSVHAVDTLAVPAGVATFSDISVKSTKTKVGWTAGVGAEYALNRNWSVKVEYLYANLGKSNVSFPGDGLYNFAAKSKNEYQLVRAGLNYRF</sequence>
<evidence type="ECO:0000256" key="2">
    <source>
        <dbReference type="ARBA" id="ARBA00022729"/>
    </source>
</evidence>
<dbReference type="SUPFAM" id="SSF56925">
    <property type="entry name" value="OMPA-like"/>
    <property type="match status" value="1"/>
</dbReference>
<keyword evidence="4" id="KW-0998">Cell outer membrane</keyword>
<dbReference type="InterPro" id="IPR027385">
    <property type="entry name" value="Beta-barrel_OMP"/>
</dbReference>
<name>A0ABW0P6X4_9HYPH</name>
<dbReference type="InterPro" id="IPR011250">
    <property type="entry name" value="OMP/PagP_B-barrel"/>
</dbReference>
<comment type="caution">
    <text evidence="8">The sequence shown here is derived from an EMBL/GenBank/DDBJ whole genome shotgun (WGS) entry which is preliminary data.</text>
</comment>
<evidence type="ECO:0000256" key="4">
    <source>
        <dbReference type="ARBA" id="ARBA00023237"/>
    </source>
</evidence>
<dbReference type="PANTHER" id="PTHR34001">
    <property type="entry name" value="BLL7405 PROTEIN"/>
    <property type="match status" value="1"/>
</dbReference>
<keyword evidence="9" id="KW-1185">Reference proteome</keyword>
<evidence type="ECO:0000256" key="6">
    <source>
        <dbReference type="SAM" id="SignalP"/>
    </source>
</evidence>
<feature type="domain" description="Outer membrane protein beta-barrel" evidence="7">
    <location>
        <begin position="29"/>
        <end position="271"/>
    </location>
</feature>
<feature type="chain" id="PRO_5046478374" evidence="6">
    <location>
        <begin position="21"/>
        <end position="271"/>
    </location>
</feature>
<dbReference type="EMBL" id="JBHSLU010000063">
    <property type="protein sequence ID" value="MFC5507529.1"/>
    <property type="molecule type" value="Genomic_DNA"/>
</dbReference>
<evidence type="ECO:0000313" key="8">
    <source>
        <dbReference type="EMBL" id="MFC5507529.1"/>
    </source>
</evidence>
<accession>A0ABW0P6X4</accession>
<evidence type="ECO:0000256" key="1">
    <source>
        <dbReference type="ARBA" id="ARBA00004442"/>
    </source>
</evidence>
<protein>
    <submittedName>
        <fullName evidence="8">Outer membrane protein</fullName>
    </submittedName>
</protein>
<proteinExistence type="inferred from homology"/>
<feature type="signal peptide" evidence="6">
    <location>
        <begin position="1"/>
        <end position="20"/>
    </location>
</feature>
<dbReference type="InterPro" id="IPR051692">
    <property type="entry name" value="OMP-like"/>
</dbReference>